<keyword evidence="3" id="KW-1185">Reference proteome</keyword>
<feature type="transmembrane region" description="Helical" evidence="1">
    <location>
        <begin position="138"/>
        <end position="158"/>
    </location>
</feature>
<accession>A0A7W5A3K0</accession>
<dbReference type="AlphaFoldDB" id="A0A7W5A3K0"/>
<keyword evidence="1" id="KW-0472">Membrane</keyword>
<keyword evidence="1" id="KW-0812">Transmembrane</keyword>
<organism evidence="2 3">
    <name type="scientific">Nocardioides albus</name>
    <dbReference type="NCBI Taxonomy" id="1841"/>
    <lineage>
        <taxon>Bacteria</taxon>
        <taxon>Bacillati</taxon>
        <taxon>Actinomycetota</taxon>
        <taxon>Actinomycetes</taxon>
        <taxon>Propionibacteriales</taxon>
        <taxon>Nocardioidaceae</taxon>
        <taxon>Nocardioides</taxon>
    </lineage>
</organism>
<evidence type="ECO:0000313" key="3">
    <source>
        <dbReference type="Proteomes" id="UP000577707"/>
    </source>
</evidence>
<keyword evidence="1" id="KW-1133">Transmembrane helix</keyword>
<evidence type="ECO:0000256" key="1">
    <source>
        <dbReference type="SAM" id="Phobius"/>
    </source>
</evidence>
<feature type="transmembrane region" description="Helical" evidence="1">
    <location>
        <begin position="15"/>
        <end position="38"/>
    </location>
</feature>
<proteinExistence type="predicted"/>
<feature type="transmembrane region" description="Helical" evidence="1">
    <location>
        <begin position="81"/>
        <end position="101"/>
    </location>
</feature>
<feature type="transmembrane region" description="Helical" evidence="1">
    <location>
        <begin position="170"/>
        <end position="197"/>
    </location>
</feature>
<dbReference type="Proteomes" id="UP000577707">
    <property type="component" value="Unassembled WGS sequence"/>
</dbReference>
<reference evidence="2 3" key="1">
    <citation type="submission" date="2020-08" db="EMBL/GenBank/DDBJ databases">
        <title>Genomic Encyclopedia of Type Strains, Phase III (KMG-III): the genomes of soil and plant-associated and newly described type strains.</title>
        <authorList>
            <person name="Whitman W."/>
        </authorList>
    </citation>
    <scope>NUCLEOTIDE SEQUENCE [LARGE SCALE GENOMIC DNA]</scope>
    <source>
        <strain evidence="2 3">CECT 3302</strain>
    </source>
</reference>
<evidence type="ECO:0000313" key="2">
    <source>
        <dbReference type="EMBL" id="MBB3088845.1"/>
    </source>
</evidence>
<dbReference type="RefSeq" id="WP_183544319.1">
    <property type="nucleotide sequence ID" value="NZ_BMQT01000003.1"/>
</dbReference>
<protein>
    <submittedName>
        <fullName evidence="2">Uncharacterized protein</fullName>
    </submittedName>
</protein>
<feature type="transmembrane region" description="Helical" evidence="1">
    <location>
        <begin position="50"/>
        <end position="74"/>
    </location>
</feature>
<name>A0A7W5A3K0_9ACTN</name>
<gene>
    <name evidence="2" type="ORF">FHS12_001786</name>
</gene>
<comment type="caution">
    <text evidence="2">The sequence shown here is derived from an EMBL/GenBank/DDBJ whole genome shotgun (WGS) entry which is preliminary data.</text>
</comment>
<feature type="transmembrane region" description="Helical" evidence="1">
    <location>
        <begin position="107"/>
        <end position="126"/>
    </location>
</feature>
<sequence>MSHATGSTLRTTRPITIAVIAAVVTLQIAIGVIGFVLIKLLGDSLATMTVITIVTIVLNALQYAVVAGGAALIARTPTGRLLGIVLPMLAWLLNTVLWHGLVQLIQFYDPIVIGLVSPMILLLVLAGWGSAAWIGRRWLIGLPVTYVLLIVLQVPLALTPAMPSDNGFAAAYLMSALSTVVTTVAMTLGGLVCWLLARSEQVAGK</sequence>
<dbReference type="EMBL" id="JACHXG010000003">
    <property type="protein sequence ID" value="MBB3088845.1"/>
    <property type="molecule type" value="Genomic_DNA"/>
</dbReference>